<keyword evidence="2" id="KW-0067">ATP-binding</keyword>
<dbReference type="PANTHER" id="PTHR13504">
    <property type="entry name" value="FIDO DOMAIN-CONTAINING PROTEIN DDB_G0283145"/>
    <property type="match status" value="1"/>
</dbReference>
<accession>A0A1M5WQQ8</accession>
<feature type="domain" description="Fido" evidence="3">
    <location>
        <begin position="258"/>
        <end position="409"/>
    </location>
</feature>
<dbReference type="STRING" id="1121409.SAMN02745124_02432"/>
<evidence type="ECO:0000313" key="4">
    <source>
        <dbReference type="EMBL" id="SHH89474.1"/>
    </source>
</evidence>
<dbReference type="InterPro" id="IPR003812">
    <property type="entry name" value="Fido"/>
</dbReference>
<dbReference type="GO" id="GO:0005524">
    <property type="term" value="F:ATP binding"/>
    <property type="evidence" value="ECO:0007669"/>
    <property type="project" value="UniProtKB-KW"/>
</dbReference>
<organism evidence="4 5">
    <name type="scientific">Desulfofustis glycolicus DSM 9705</name>
    <dbReference type="NCBI Taxonomy" id="1121409"/>
    <lineage>
        <taxon>Bacteria</taxon>
        <taxon>Pseudomonadati</taxon>
        <taxon>Thermodesulfobacteriota</taxon>
        <taxon>Desulfobulbia</taxon>
        <taxon>Desulfobulbales</taxon>
        <taxon>Desulfocapsaceae</taxon>
        <taxon>Desulfofustis</taxon>
    </lineage>
</organism>
<dbReference type="SUPFAM" id="SSF140931">
    <property type="entry name" value="Fic-like"/>
    <property type="match status" value="1"/>
</dbReference>
<dbReference type="PROSITE" id="PS51459">
    <property type="entry name" value="FIDO"/>
    <property type="match status" value="1"/>
</dbReference>
<reference evidence="4 5" key="1">
    <citation type="submission" date="2016-11" db="EMBL/GenBank/DDBJ databases">
        <authorList>
            <person name="Jaros S."/>
            <person name="Januszkiewicz K."/>
            <person name="Wedrychowicz H."/>
        </authorList>
    </citation>
    <scope>NUCLEOTIDE SEQUENCE [LARGE SCALE GENOMIC DNA]</scope>
    <source>
        <strain evidence="4 5">DSM 9705</strain>
    </source>
</reference>
<dbReference type="PANTHER" id="PTHR13504:SF38">
    <property type="entry name" value="FIDO DOMAIN-CONTAINING PROTEIN"/>
    <property type="match status" value="1"/>
</dbReference>
<dbReference type="InterPro" id="IPR040198">
    <property type="entry name" value="Fido_containing"/>
</dbReference>
<evidence type="ECO:0000256" key="2">
    <source>
        <dbReference type="PIRSR" id="PIRSR640198-2"/>
    </source>
</evidence>
<gene>
    <name evidence="4" type="ORF">SAMN02745124_02432</name>
</gene>
<dbReference type="Proteomes" id="UP000184139">
    <property type="component" value="Unassembled WGS sequence"/>
</dbReference>
<dbReference type="OrthoDB" id="9813719at2"/>
<feature type="active site" evidence="1">
    <location>
        <position position="346"/>
    </location>
</feature>
<dbReference type="AlphaFoldDB" id="A0A1M5WQQ8"/>
<keyword evidence="2" id="KW-0547">Nucleotide-binding</keyword>
<sequence>MKVEFTKVAIYNHNSRPGIVFHGFTSQEEGSLLAGYAALIEAHALKAPLPDNLCIIGKKHKKYIDGRWHVFTPRHRPEDALYGHLTFALKYEGIDLAVLNALFQVVEAAAIEAIVRSEPTGIYSRKIWFLWEWLRDEQLGLEDATTGNFVPLINSKLQFEGKHVLSRRHRIRNNLPGTRNFCPLIRRTAKLERFLDKNLSETASQAIGQTHPDLVSRAAAFLLLKDSKASYSIEGETPPHSRIERWGRIIGEAGSRRLSIEELVYLQKQVITDSRFFEPGLRTEGGFVGEHDRASGMPMPEHISARPDDLETLMSGLIDTYQLLREDDFDGVLMATIIAFGFVFIHPFEDGNGRIHRYLFHHVLAEKGFVPKGLIFPVSAVILERIAEYRKTLEHYSKPRLGLIEWRSTEKNNVEVLNDTRDLYRFFDATKQAEFFFECVEETVSQTLPEEVEYLRKYDLLNQFIKNYIDMPDRLVDLLIRFLSQNAGKLSKRGRAKEFDTLKDKEIHAIEAKYREVFW</sequence>
<feature type="binding site" evidence="2">
    <location>
        <begin position="350"/>
        <end position="357"/>
    </location>
    <ligand>
        <name>ATP</name>
        <dbReference type="ChEBI" id="CHEBI:30616"/>
    </ligand>
</feature>
<dbReference type="InterPro" id="IPR036597">
    <property type="entry name" value="Fido-like_dom_sf"/>
</dbReference>
<name>A0A1M5WQQ8_9BACT</name>
<proteinExistence type="predicted"/>
<evidence type="ECO:0000313" key="5">
    <source>
        <dbReference type="Proteomes" id="UP000184139"/>
    </source>
</evidence>
<dbReference type="EMBL" id="FQXS01000014">
    <property type="protein sequence ID" value="SHH89474.1"/>
    <property type="molecule type" value="Genomic_DNA"/>
</dbReference>
<dbReference type="Gene3D" id="1.10.3290.10">
    <property type="entry name" value="Fido-like domain"/>
    <property type="match status" value="1"/>
</dbReference>
<keyword evidence="5" id="KW-1185">Reference proteome</keyword>
<dbReference type="RefSeq" id="WP_073376383.1">
    <property type="nucleotide sequence ID" value="NZ_FQXS01000014.1"/>
</dbReference>
<evidence type="ECO:0000259" key="3">
    <source>
        <dbReference type="PROSITE" id="PS51459"/>
    </source>
</evidence>
<dbReference type="Pfam" id="PF02661">
    <property type="entry name" value="Fic"/>
    <property type="match status" value="1"/>
</dbReference>
<evidence type="ECO:0000256" key="1">
    <source>
        <dbReference type="PIRSR" id="PIRSR640198-1"/>
    </source>
</evidence>
<protein>
    <submittedName>
        <fullName evidence="4">Fic/DOC family protein</fullName>
    </submittedName>
</protein>